<dbReference type="SUPFAM" id="SSF48452">
    <property type="entry name" value="TPR-like"/>
    <property type="match status" value="1"/>
</dbReference>
<evidence type="ECO:0000256" key="2">
    <source>
        <dbReference type="PROSITE-ProRule" id="PRU00339"/>
    </source>
</evidence>
<dbReference type="SMART" id="SM00028">
    <property type="entry name" value="TPR"/>
    <property type="match status" value="5"/>
</dbReference>
<dbReference type="Gene3D" id="3.40.50.300">
    <property type="entry name" value="P-loop containing nucleotide triphosphate hydrolases"/>
    <property type="match status" value="1"/>
</dbReference>
<dbReference type="AlphaFoldDB" id="A0A5C5U503"/>
<keyword evidence="2" id="KW-0802">TPR repeat</keyword>
<comment type="caution">
    <text evidence="3">The sequence shown here is derived from an EMBL/GenBank/DDBJ whole genome shotgun (WGS) entry which is preliminary data.</text>
</comment>
<dbReference type="PANTHER" id="PTHR12788:SF10">
    <property type="entry name" value="PROTEIN-TYROSINE SULFOTRANSFERASE"/>
    <property type="match status" value="1"/>
</dbReference>
<keyword evidence="4" id="KW-1185">Reference proteome</keyword>
<dbReference type="Proteomes" id="UP000315949">
    <property type="component" value="Unassembled WGS sequence"/>
</dbReference>
<dbReference type="GO" id="GO:0008476">
    <property type="term" value="F:protein-tyrosine sulfotransferase activity"/>
    <property type="evidence" value="ECO:0007669"/>
    <property type="project" value="InterPro"/>
</dbReference>
<reference evidence="3 4" key="1">
    <citation type="submission" date="2019-07" db="EMBL/GenBank/DDBJ databases">
        <title>Luteimonas sp. YD-1 nov., isolated from acidic soil.</title>
        <authorList>
            <person name="Zhou J."/>
        </authorList>
    </citation>
    <scope>NUCLEOTIDE SEQUENCE [LARGE SCALE GENOMIC DNA]</scope>
    <source>
        <strain evidence="3 4">YD-1</strain>
    </source>
</reference>
<dbReference type="Pfam" id="PF14559">
    <property type="entry name" value="TPR_19"/>
    <property type="match status" value="2"/>
</dbReference>
<dbReference type="InterPro" id="IPR019734">
    <property type="entry name" value="TPR_rpt"/>
</dbReference>
<keyword evidence="1" id="KW-0808">Transferase</keyword>
<sequence length="504" mass="55503">MSRSHPPLLRDAMQLLGAGRHRAAIDAFRRALAQHPGHADGWYNLAWLLKAQGHHDEALEAYAKALAHGVAAPEEVHLNRAVIYSDHLRRDDEAERELRAALALSPRYLPAWLNLGNLAEERGRREQAIECYAAVLDHAPADDARYRLEALARLAHLRPPADAGDPLLAQLRIAAVSGATGDDATRANLCFALGRALDRLGLHDQAFEAFARGNLHAGRTGPGYDPARTERAIDALVAAFPGATPPPAAPAQDAGRPAPLFICGMFRSGSTLVEQVLAAHPAVVPGGELDLLPRMAARQLAPFPAAMATLDAARAAALAAAYRTETARLFPHAAEAAYLTDKRPDNFLLVGLAKRLFPAAKIIHTVRHPLDNGLSIHMQHLDPRGFAYANDLRDTGHYYGQYRRLMAHWKRLYPDSIHEFDYDAFVRDPQATAEALLAFLDLPWDPRCLEFHRLDNTVKTASYWQVRRPLYAEASGRWRQYRRHLEPLAEALRAAGVDPDPGPV</sequence>
<proteinExistence type="predicted"/>
<dbReference type="InterPro" id="IPR027417">
    <property type="entry name" value="P-loop_NTPase"/>
</dbReference>
<evidence type="ECO:0000313" key="3">
    <source>
        <dbReference type="EMBL" id="TWT20918.1"/>
    </source>
</evidence>
<dbReference type="SUPFAM" id="SSF52540">
    <property type="entry name" value="P-loop containing nucleoside triphosphate hydrolases"/>
    <property type="match status" value="1"/>
</dbReference>
<evidence type="ECO:0000256" key="1">
    <source>
        <dbReference type="ARBA" id="ARBA00022679"/>
    </source>
</evidence>
<feature type="repeat" description="TPR" evidence="2">
    <location>
        <begin position="109"/>
        <end position="142"/>
    </location>
</feature>
<dbReference type="EMBL" id="VOHE01000002">
    <property type="protein sequence ID" value="TWT20918.1"/>
    <property type="molecule type" value="Genomic_DNA"/>
</dbReference>
<dbReference type="OrthoDB" id="9766687at2"/>
<dbReference type="InterPro" id="IPR011990">
    <property type="entry name" value="TPR-like_helical_dom_sf"/>
</dbReference>
<name>A0A5C5U503_9GAMM</name>
<evidence type="ECO:0000313" key="4">
    <source>
        <dbReference type="Proteomes" id="UP000315949"/>
    </source>
</evidence>
<organism evidence="3 4">
    <name type="scientific">Luteimonas wenzhouensis</name>
    <dbReference type="NCBI Taxonomy" id="2599615"/>
    <lineage>
        <taxon>Bacteria</taxon>
        <taxon>Pseudomonadati</taxon>
        <taxon>Pseudomonadota</taxon>
        <taxon>Gammaproteobacteria</taxon>
        <taxon>Lysobacterales</taxon>
        <taxon>Lysobacteraceae</taxon>
        <taxon>Luteimonas</taxon>
    </lineage>
</organism>
<dbReference type="Gene3D" id="1.25.40.10">
    <property type="entry name" value="Tetratricopeptide repeat domain"/>
    <property type="match status" value="2"/>
</dbReference>
<protein>
    <submittedName>
        <fullName evidence="3">Tetratricopeptide repeat protein</fullName>
    </submittedName>
</protein>
<dbReference type="Pfam" id="PF13469">
    <property type="entry name" value="Sulfotransfer_3"/>
    <property type="match status" value="1"/>
</dbReference>
<dbReference type="PANTHER" id="PTHR12788">
    <property type="entry name" value="PROTEIN-TYROSINE SULFOTRANSFERASE 2"/>
    <property type="match status" value="1"/>
</dbReference>
<dbReference type="PROSITE" id="PS50005">
    <property type="entry name" value="TPR"/>
    <property type="match status" value="1"/>
</dbReference>
<dbReference type="RefSeq" id="WP_146311803.1">
    <property type="nucleotide sequence ID" value="NZ_VOHE01000002.1"/>
</dbReference>
<accession>A0A5C5U503</accession>
<dbReference type="InterPro" id="IPR026634">
    <property type="entry name" value="TPST-like"/>
</dbReference>
<gene>
    <name evidence="3" type="ORF">FQY79_06390</name>
</gene>